<evidence type="ECO:0000256" key="8">
    <source>
        <dbReference type="ARBA" id="ARBA00023096"/>
    </source>
</evidence>
<sequence>MKHNFGAGPCILPQEVFKEASQAVLDFNNTGLSILEISHRSKEFEAVIVEAERLVRELLNVPLNYSILFLQGGASQQFAMVPMNLLPEGGKAAYLDTGVWASKAAKEARNIGAVEVVASSSDKNYNYIPKGFAIPSDASYFHYTSNNTIYGTEVFKKPDTQIPTVVDMSSDIFSLGIDVRDFDIIYAGAQKNMGPAGLTLVIVKDEILGKTGRTIPTIFDYQAHIKAGSMYNTPAVFSIYVSMLNLRWLKAKGGISVIEQENIIKARTLYDEIDRNPFFKGTAAVEDRSRMNVTFVMDTPELEAEFLTLAKERDLIGIKGHRSVGGFRASIYNALSIRSINALVDAMREFEDKHK</sequence>
<dbReference type="GO" id="GO:0004648">
    <property type="term" value="F:O-phospho-L-serine:2-oxoglutarate aminotransferase activity"/>
    <property type="evidence" value="ECO:0007669"/>
    <property type="project" value="UniProtKB-UniRule"/>
</dbReference>
<dbReference type="UniPathway" id="UPA00244">
    <property type="reaction ID" value="UER00311"/>
</dbReference>
<dbReference type="InterPro" id="IPR015422">
    <property type="entry name" value="PyrdxlP-dep_Trfase_small"/>
</dbReference>
<dbReference type="InterPro" id="IPR022278">
    <property type="entry name" value="Pser_aminoTfrase"/>
</dbReference>
<feature type="modified residue" description="N6-(pyridoxal phosphate)lysine" evidence="12">
    <location>
        <position position="191"/>
    </location>
</feature>
<dbReference type="GO" id="GO:0008615">
    <property type="term" value="P:pyridoxine biosynthetic process"/>
    <property type="evidence" value="ECO:0007669"/>
    <property type="project" value="UniProtKB-UniRule"/>
</dbReference>
<dbReference type="Pfam" id="PF00266">
    <property type="entry name" value="Aminotran_5"/>
    <property type="match status" value="1"/>
</dbReference>
<keyword evidence="8 12" id="KW-0664">Pyridoxine biosynthesis</keyword>
<dbReference type="GO" id="GO:0030170">
    <property type="term" value="F:pyridoxal phosphate binding"/>
    <property type="evidence" value="ECO:0007669"/>
    <property type="project" value="UniProtKB-UniRule"/>
</dbReference>
<accession>A0A1T5GAY1</accession>
<dbReference type="Gene3D" id="3.90.1150.10">
    <property type="entry name" value="Aspartate Aminotransferase, domain 1"/>
    <property type="match status" value="1"/>
</dbReference>
<evidence type="ECO:0000256" key="4">
    <source>
        <dbReference type="ARBA" id="ARBA00022576"/>
    </source>
</evidence>
<comment type="function">
    <text evidence="12">Catalyzes the reversible conversion of 3-phosphohydroxypyruvate to phosphoserine and of 3-hydroxy-2-oxo-4-phosphonooxybutanoate to phosphohydroxythreonine.</text>
</comment>
<dbReference type="NCBIfam" id="TIGR01364">
    <property type="entry name" value="serC_1"/>
    <property type="match status" value="1"/>
</dbReference>
<dbReference type="GO" id="GO:0005737">
    <property type="term" value="C:cytoplasm"/>
    <property type="evidence" value="ECO:0007669"/>
    <property type="project" value="UniProtKB-SubCell"/>
</dbReference>
<protein>
    <recommendedName>
        <fullName evidence="12">Phosphoserine aminotransferase</fullName>
        <ecNumber evidence="12">2.6.1.52</ecNumber>
    </recommendedName>
    <alternativeName>
        <fullName evidence="12">Phosphohydroxythreonine aminotransferase</fullName>
        <shortName evidence="12">PSAT</shortName>
    </alternativeName>
</protein>
<dbReference type="Proteomes" id="UP000190150">
    <property type="component" value="Unassembled WGS sequence"/>
</dbReference>
<feature type="binding site" evidence="12">
    <location>
        <position position="190"/>
    </location>
    <ligand>
        <name>pyridoxal 5'-phosphate</name>
        <dbReference type="ChEBI" id="CHEBI:597326"/>
    </ligand>
</feature>
<feature type="binding site" evidence="12">
    <location>
        <begin position="74"/>
        <end position="75"/>
    </location>
    <ligand>
        <name>pyridoxal 5'-phosphate</name>
        <dbReference type="ChEBI" id="CHEBI:597326"/>
    </ligand>
</feature>
<evidence type="ECO:0000256" key="3">
    <source>
        <dbReference type="ARBA" id="ARBA00006904"/>
    </source>
</evidence>
<dbReference type="InterPro" id="IPR020578">
    <property type="entry name" value="Aminotrans_V_PyrdxlP_BS"/>
</dbReference>
<keyword evidence="16" id="KW-1185">Reference proteome</keyword>
<dbReference type="SUPFAM" id="SSF53383">
    <property type="entry name" value="PLP-dependent transferases"/>
    <property type="match status" value="1"/>
</dbReference>
<evidence type="ECO:0000256" key="6">
    <source>
        <dbReference type="ARBA" id="ARBA00022679"/>
    </source>
</evidence>
<dbReference type="STRING" id="1513896.SAMN05660841_03902"/>
<evidence type="ECO:0000256" key="2">
    <source>
        <dbReference type="ARBA" id="ARBA00005099"/>
    </source>
</evidence>
<evidence type="ECO:0000259" key="14">
    <source>
        <dbReference type="Pfam" id="PF00266"/>
    </source>
</evidence>
<comment type="caution">
    <text evidence="12">Lacks conserved residue(s) required for the propagation of feature annotation.</text>
</comment>
<feature type="binding site" evidence="12">
    <location>
        <position position="40"/>
    </location>
    <ligand>
        <name>L-glutamate</name>
        <dbReference type="ChEBI" id="CHEBI:29985"/>
    </ligand>
</feature>
<dbReference type="InterPro" id="IPR015424">
    <property type="entry name" value="PyrdxlP-dep_Trfase"/>
</dbReference>
<gene>
    <name evidence="12" type="primary">serC</name>
    <name evidence="15" type="ORF">SAMN05660841_03902</name>
</gene>
<evidence type="ECO:0000313" key="16">
    <source>
        <dbReference type="Proteomes" id="UP000190150"/>
    </source>
</evidence>
<keyword evidence="4 12" id="KW-0032">Aminotransferase</keyword>
<proteinExistence type="inferred from homology"/>
<comment type="similarity">
    <text evidence="3 12">Belongs to the class-V pyridoxal-phosphate-dependent aminotransferase family. SerC subfamily.</text>
</comment>
<evidence type="ECO:0000256" key="10">
    <source>
        <dbReference type="ARBA" id="ARBA00047630"/>
    </source>
</evidence>
<comment type="subunit">
    <text evidence="12">Homodimer.</text>
</comment>
<keyword evidence="7 12" id="KW-0663">Pyridoxal phosphate</keyword>
<dbReference type="HAMAP" id="MF_00160">
    <property type="entry name" value="SerC_aminotrans_5"/>
    <property type="match status" value="1"/>
</dbReference>
<dbReference type="InterPro" id="IPR000192">
    <property type="entry name" value="Aminotrans_V_dom"/>
</dbReference>
<dbReference type="PANTHER" id="PTHR43247">
    <property type="entry name" value="PHOSPHOSERINE AMINOTRANSFERASE"/>
    <property type="match status" value="1"/>
</dbReference>
<dbReference type="Gene3D" id="3.40.640.10">
    <property type="entry name" value="Type I PLP-dependent aspartate aminotransferase-like (Major domain)"/>
    <property type="match status" value="1"/>
</dbReference>
<dbReference type="PROSITE" id="PS00595">
    <property type="entry name" value="AA_TRANSFER_CLASS_5"/>
    <property type="match status" value="1"/>
</dbReference>
<keyword evidence="6 12" id="KW-0808">Transferase</keyword>
<dbReference type="RefSeq" id="WP_079645551.1">
    <property type="nucleotide sequence ID" value="NZ_FUZF01000023.1"/>
</dbReference>
<organism evidence="15 16">
    <name type="scientific">Sphingobacterium nematocida</name>
    <dbReference type="NCBI Taxonomy" id="1513896"/>
    <lineage>
        <taxon>Bacteria</taxon>
        <taxon>Pseudomonadati</taxon>
        <taxon>Bacteroidota</taxon>
        <taxon>Sphingobacteriia</taxon>
        <taxon>Sphingobacteriales</taxon>
        <taxon>Sphingobacteriaceae</taxon>
        <taxon>Sphingobacterium</taxon>
    </lineage>
</organism>
<keyword evidence="12" id="KW-0963">Cytoplasm</keyword>
<comment type="subcellular location">
    <subcellularLocation>
        <location evidence="12">Cytoplasm</location>
    </subcellularLocation>
</comment>
<dbReference type="OrthoDB" id="9809412at2"/>
<feature type="binding site" evidence="12">
    <location>
        <position position="148"/>
    </location>
    <ligand>
        <name>pyridoxal 5'-phosphate</name>
        <dbReference type="ChEBI" id="CHEBI:597326"/>
    </ligand>
</feature>
<evidence type="ECO:0000256" key="12">
    <source>
        <dbReference type="HAMAP-Rule" id="MF_00160"/>
    </source>
</evidence>
<evidence type="ECO:0000256" key="9">
    <source>
        <dbReference type="ARBA" id="ARBA00023299"/>
    </source>
</evidence>
<dbReference type="GO" id="GO:0006564">
    <property type="term" value="P:L-serine biosynthetic process"/>
    <property type="evidence" value="ECO:0007669"/>
    <property type="project" value="UniProtKB-UniRule"/>
</dbReference>
<evidence type="ECO:0000256" key="13">
    <source>
        <dbReference type="RuleBase" id="RU004505"/>
    </source>
</evidence>
<dbReference type="EC" id="2.6.1.52" evidence="12"/>
<reference evidence="16" key="1">
    <citation type="submission" date="2017-02" db="EMBL/GenBank/DDBJ databases">
        <authorList>
            <person name="Varghese N."/>
            <person name="Submissions S."/>
        </authorList>
    </citation>
    <scope>NUCLEOTIDE SEQUENCE [LARGE SCALE GENOMIC DNA]</scope>
    <source>
        <strain evidence="16">DSM 24091</strain>
    </source>
</reference>
<comment type="pathway">
    <text evidence="1 12">Cofactor biosynthesis; pyridoxine 5'-phosphate biosynthesis; pyridoxine 5'-phosphate from D-erythrose 4-phosphate: step 3/5.</text>
</comment>
<evidence type="ECO:0000256" key="1">
    <source>
        <dbReference type="ARBA" id="ARBA00004915"/>
    </source>
</evidence>
<feature type="binding site" evidence="12">
    <location>
        <begin position="232"/>
        <end position="233"/>
    </location>
    <ligand>
        <name>pyridoxal 5'-phosphate</name>
        <dbReference type="ChEBI" id="CHEBI:597326"/>
    </ligand>
</feature>
<evidence type="ECO:0000256" key="11">
    <source>
        <dbReference type="ARBA" id="ARBA00049007"/>
    </source>
</evidence>
<comment type="catalytic activity">
    <reaction evidence="10 12">
        <text>4-(phosphooxy)-L-threonine + 2-oxoglutarate = (R)-3-hydroxy-2-oxo-4-phosphooxybutanoate + L-glutamate</text>
        <dbReference type="Rhea" id="RHEA:16573"/>
        <dbReference type="ChEBI" id="CHEBI:16810"/>
        <dbReference type="ChEBI" id="CHEBI:29985"/>
        <dbReference type="ChEBI" id="CHEBI:58452"/>
        <dbReference type="ChEBI" id="CHEBI:58538"/>
        <dbReference type="EC" id="2.6.1.52"/>
    </reaction>
</comment>
<keyword evidence="9 12" id="KW-0718">Serine biosynthesis</keyword>
<feature type="binding site" evidence="12">
    <location>
        <position position="167"/>
    </location>
    <ligand>
        <name>pyridoxal 5'-phosphate</name>
        <dbReference type="ChEBI" id="CHEBI:597326"/>
    </ligand>
</feature>
<comment type="cofactor">
    <cofactor evidence="12">
        <name>pyridoxal 5'-phosphate</name>
        <dbReference type="ChEBI" id="CHEBI:597326"/>
    </cofactor>
    <text evidence="12">Binds 1 pyridoxal phosphate per subunit.</text>
</comment>
<dbReference type="PANTHER" id="PTHR43247:SF1">
    <property type="entry name" value="PHOSPHOSERINE AMINOTRANSFERASE"/>
    <property type="match status" value="1"/>
</dbReference>
<comment type="pathway">
    <text evidence="2 12 13">Amino-acid biosynthesis; L-serine biosynthesis; L-serine from 3-phospho-D-glycerate: step 2/3.</text>
</comment>
<evidence type="ECO:0000256" key="7">
    <source>
        <dbReference type="ARBA" id="ARBA00022898"/>
    </source>
</evidence>
<dbReference type="PIRSF" id="PIRSF000525">
    <property type="entry name" value="SerC"/>
    <property type="match status" value="1"/>
</dbReference>
<dbReference type="FunFam" id="3.90.1150.10:FF:000006">
    <property type="entry name" value="Phosphoserine aminotransferase"/>
    <property type="match status" value="1"/>
</dbReference>
<comment type="catalytic activity">
    <reaction evidence="11 12 13">
        <text>O-phospho-L-serine + 2-oxoglutarate = 3-phosphooxypyruvate + L-glutamate</text>
        <dbReference type="Rhea" id="RHEA:14329"/>
        <dbReference type="ChEBI" id="CHEBI:16810"/>
        <dbReference type="ChEBI" id="CHEBI:18110"/>
        <dbReference type="ChEBI" id="CHEBI:29985"/>
        <dbReference type="ChEBI" id="CHEBI:57524"/>
        <dbReference type="EC" id="2.6.1.52"/>
    </reaction>
</comment>
<name>A0A1T5GAY1_9SPHI</name>
<evidence type="ECO:0000256" key="5">
    <source>
        <dbReference type="ARBA" id="ARBA00022605"/>
    </source>
</evidence>
<dbReference type="EMBL" id="FUZF01000023">
    <property type="protein sequence ID" value="SKC05481.1"/>
    <property type="molecule type" value="Genomic_DNA"/>
</dbReference>
<dbReference type="FunFam" id="3.40.640.10:FF:000010">
    <property type="entry name" value="Phosphoserine aminotransferase"/>
    <property type="match status" value="1"/>
</dbReference>
<dbReference type="AlphaFoldDB" id="A0A1T5GAY1"/>
<dbReference type="InterPro" id="IPR015421">
    <property type="entry name" value="PyrdxlP-dep_Trfase_major"/>
</dbReference>
<keyword evidence="5 12" id="KW-0028">Amino-acid biosynthesis</keyword>
<feature type="binding site" evidence="12">
    <location>
        <position position="100"/>
    </location>
    <ligand>
        <name>pyridoxal 5'-phosphate</name>
        <dbReference type="ChEBI" id="CHEBI:597326"/>
    </ligand>
</feature>
<evidence type="ECO:0000313" key="15">
    <source>
        <dbReference type="EMBL" id="SKC05481.1"/>
    </source>
</evidence>
<dbReference type="NCBIfam" id="NF003764">
    <property type="entry name" value="PRK05355.1"/>
    <property type="match status" value="1"/>
</dbReference>
<dbReference type="UniPathway" id="UPA00135">
    <property type="reaction ID" value="UER00197"/>
</dbReference>
<feature type="domain" description="Aminotransferase class V" evidence="14">
    <location>
        <begin position="4"/>
        <end position="342"/>
    </location>
</feature>